<gene>
    <name evidence="5" type="ORF">DES49_2216</name>
</gene>
<feature type="region of interest" description="Disordered" evidence="3">
    <location>
        <begin position="364"/>
        <end position="399"/>
    </location>
</feature>
<evidence type="ECO:0000259" key="4">
    <source>
        <dbReference type="Pfam" id="PF00817"/>
    </source>
</evidence>
<dbReference type="Gene3D" id="3.30.70.270">
    <property type="match status" value="1"/>
</dbReference>
<evidence type="ECO:0000256" key="3">
    <source>
        <dbReference type="SAM" id="MobiDB-lite"/>
    </source>
</evidence>
<dbReference type="Gene3D" id="3.40.1170.60">
    <property type="match status" value="1"/>
</dbReference>
<evidence type="ECO:0000313" key="5">
    <source>
        <dbReference type="EMBL" id="TDT39298.1"/>
    </source>
</evidence>
<dbReference type="OrthoDB" id="5298951at2"/>
<keyword evidence="6" id="KW-1185">Reference proteome</keyword>
<name>A0A4V6Q2J6_9GAMM</name>
<dbReference type="InterPro" id="IPR001126">
    <property type="entry name" value="UmuC"/>
</dbReference>
<keyword evidence="2" id="KW-0227">DNA damage</keyword>
<proteinExistence type="inferred from homology"/>
<evidence type="ECO:0000256" key="2">
    <source>
        <dbReference type="ARBA" id="ARBA00022763"/>
    </source>
</evidence>
<dbReference type="RefSeq" id="WP_133736474.1">
    <property type="nucleotide sequence ID" value="NZ_SOAX01000005.1"/>
</dbReference>
<evidence type="ECO:0000256" key="1">
    <source>
        <dbReference type="ARBA" id="ARBA00010945"/>
    </source>
</evidence>
<protein>
    <submittedName>
        <fullName evidence="5">Protein ImuB</fullName>
    </submittedName>
</protein>
<dbReference type="AlphaFoldDB" id="A0A4V6Q2J6"/>
<comment type="caution">
    <text evidence="5">The sequence shown here is derived from an EMBL/GenBank/DDBJ whole genome shotgun (WGS) entry which is preliminary data.</text>
</comment>
<dbReference type="PANTHER" id="PTHR35369">
    <property type="entry name" value="BLR3025 PROTEIN-RELATED"/>
    <property type="match status" value="1"/>
</dbReference>
<reference evidence="5 6" key="1">
    <citation type="submission" date="2019-03" db="EMBL/GenBank/DDBJ databases">
        <title>Genomic Encyclopedia of Type Strains, Phase IV (KMG-IV): sequencing the most valuable type-strain genomes for metagenomic binning, comparative biology and taxonomic classification.</title>
        <authorList>
            <person name="Goeker M."/>
        </authorList>
    </citation>
    <scope>NUCLEOTIDE SEQUENCE [LARGE SCALE GENOMIC DNA]</scope>
    <source>
        <strain evidence="5 6">DSM 15505</strain>
    </source>
</reference>
<dbReference type="Proteomes" id="UP000295830">
    <property type="component" value="Unassembled WGS sequence"/>
</dbReference>
<dbReference type="InterPro" id="IPR043502">
    <property type="entry name" value="DNA/RNA_pol_sf"/>
</dbReference>
<dbReference type="EMBL" id="SOAX01000005">
    <property type="protein sequence ID" value="TDT39298.1"/>
    <property type="molecule type" value="Genomic_DNA"/>
</dbReference>
<sequence length="465" mass="52965">MLWLYIHFPLMLADHYRTRTAGAPVALTRGTPPVVTQACSDAHRAGVQPGQSLATAQGLCPELNLFPFRERAQTRVLEQLATAMYRFLSPLTLWEPDGLLTQADQLGQLYESLEALTGCITRELRGMGFHCRPATGTTPRMARLLARHSGFCSEDGPALMKATRALPVTATDWPASVKQRLNQMGLHTLGDLLNCCSNELASRLGPELQEDLQRILGKRAEPLDEFHPPDRFHQYAELPQETRSVDRLRFPLEHLFRALEHFLREHQYACGRIRVTLHHPDRPATPLELRTARQEYQAEAFLELALLHLNAMKLEDDVQALSIDVSHLVSRDREATDLFGNNRTRNEALAALLHRLRARLGADSIHQPGSRADPRPEKALRWRQPGASPDSTETGPIRPVWLQQPPIPLREPPHRWLNGPERIQGGWWDGDYVRRDYYIAVLASGRCAWLYRNHQRQWFIHGWFG</sequence>
<dbReference type="InterPro" id="IPR050356">
    <property type="entry name" value="SulA_CellDiv_inhibitor"/>
</dbReference>
<dbReference type="SUPFAM" id="SSF56672">
    <property type="entry name" value="DNA/RNA polymerases"/>
    <property type="match status" value="1"/>
</dbReference>
<dbReference type="CDD" id="cd03468">
    <property type="entry name" value="PolY_like"/>
    <property type="match status" value="1"/>
</dbReference>
<comment type="similarity">
    <text evidence="1">Belongs to the DNA polymerase type-Y family.</text>
</comment>
<accession>A0A4V6Q2J6</accession>
<evidence type="ECO:0000313" key="6">
    <source>
        <dbReference type="Proteomes" id="UP000295830"/>
    </source>
</evidence>
<dbReference type="Pfam" id="PF00817">
    <property type="entry name" value="IMS"/>
    <property type="match status" value="1"/>
</dbReference>
<feature type="domain" description="UmuC" evidence="4">
    <location>
        <begin position="20"/>
        <end position="146"/>
    </location>
</feature>
<dbReference type="InterPro" id="IPR043128">
    <property type="entry name" value="Rev_trsase/Diguanyl_cyclase"/>
</dbReference>
<dbReference type="GO" id="GO:0006281">
    <property type="term" value="P:DNA repair"/>
    <property type="evidence" value="ECO:0007669"/>
    <property type="project" value="InterPro"/>
</dbReference>
<organism evidence="5 6">
    <name type="scientific">Halospina denitrificans</name>
    <dbReference type="NCBI Taxonomy" id="332522"/>
    <lineage>
        <taxon>Bacteria</taxon>
        <taxon>Pseudomonadati</taxon>
        <taxon>Pseudomonadota</taxon>
        <taxon>Gammaproteobacteria</taxon>
        <taxon>Halospina</taxon>
    </lineage>
</organism>
<dbReference type="PANTHER" id="PTHR35369:SF2">
    <property type="entry name" value="BLR3025 PROTEIN"/>
    <property type="match status" value="1"/>
</dbReference>